<feature type="signal peptide" evidence="2">
    <location>
        <begin position="1"/>
        <end position="19"/>
    </location>
</feature>
<protein>
    <submittedName>
        <fullName evidence="3">Uncharacterized protein</fullName>
    </submittedName>
</protein>
<sequence>MHMCMYVSVCAMPCKLVHLRVCCSCVYVCVCVHVGAYIFCASSFQNHPHQLLSLLLFC</sequence>
<evidence type="ECO:0000256" key="2">
    <source>
        <dbReference type="SAM" id="SignalP"/>
    </source>
</evidence>
<keyword evidence="1" id="KW-0812">Transmembrane</keyword>
<organism evidence="3">
    <name type="scientific">Anguilla anguilla</name>
    <name type="common">European freshwater eel</name>
    <name type="synonym">Muraena anguilla</name>
    <dbReference type="NCBI Taxonomy" id="7936"/>
    <lineage>
        <taxon>Eukaryota</taxon>
        <taxon>Metazoa</taxon>
        <taxon>Chordata</taxon>
        <taxon>Craniata</taxon>
        <taxon>Vertebrata</taxon>
        <taxon>Euteleostomi</taxon>
        <taxon>Actinopterygii</taxon>
        <taxon>Neopterygii</taxon>
        <taxon>Teleostei</taxon>
        <taxon>Anguilliformes</taxon>
        <taxon>Anguillidae</taxon>
        <taxon>Anguilla</taxon>
    </lineage>
</organism>
<reference evidence="3" key="1">
    <citation type="submission" date="2014-11" db="EMBL/GenBank/DDBJ databases">
        <authorList>
            <person name="Amaro Gonzalez C."/>
        </authorList>
    </citation>
    <scope>NUCLEOTIDE SEQUENCE</scope>
</reference>
<keyword evidence="1" id="KW-0472">Membrane</keyword>
<keyword evidence="2" id="KW-0732">Signal</keyword>
<name>A0A0E9PFE5_ANGAN</name>
<feature type="chain" id="PRO_5002430691" evidence="2">
    <location>
        <begin position="20"/>
        <end position="58"/>
    </location>
</feature>
<dbReference type="AlphaFoldDB" id="A0A0E9PFE5"/>
<evidence type="ECO:0000256" key="1">
    <source>
        <dbReference type="SAM" id="Phobius"/>
    </source>
</evidence>
<evidence type="ECO:0000313" key="3">
    <source>
        <dbReference type="EMBL" id="JAH02785.1"/>
    </source>
</evidence>
<accession>A0A0E9PFE5</accession>
<reference evidence="3" key="2">
    <citation type="journal article" date="2015" name="Fish Shellfish Immunol.">
        <title>Early steps in the European eel (Anguilla anguilla)-Vibrio vulnificus interaction in the gills: Role of the RtxA13 toxin.</title>
        <authorList>
            <person name="Callol A."/>
            <person name="Pajuelo D."/>
            <person name="Ebbesson L."/>
            <person name="Teles M."/>
            <person name="MacKenzie S."/>
            <person name="Amaro C."/>
        </authorList>
    </citation>
    <scope>NUCLEOTIDE SEQUENCE</scope>
</reference>
<dbReference type="EMBL" id="GBXM01105792">
    <property type="protein sequence ID" value="JAH02785.1"/>
    <property type="molecule type" value="Transcribed_RNA"/>
</dbReference>
<proteinExistence type="predicted"/>
<feature type="transmembrane region" description="Helical" evidence="1">
    <location>
        <begin position="21"/>
        <end position="44"/>
    </location>
</feature>
<keyword evidence="1" id="KW-1133">Transmembrane helix</keyword>